<dbReference type="PANTHER" id="PTHR14374">
    <property type="entry name" value="FOIE GRAS"/>
    <property type="match status" value="1"/>
</dbReference>
<dbReference type="OMA" id="CVEYYRD"/>
<evidence type="ECO:0000313" key="3">
    <source>
        <dbReference type="Proteomes" id="UP000655225"/>
    </source>
</evidence>
<dbReference type="InterPro" id="IPR021773">
    <property type="entry name" value="TPC11"/>
</dbReference>
<feature type="domain" description="Trafficking protein particle complex subunit 11" evidence="1">
    <location>
        <begin position="326"/>
        <end position="595"/>
    </location>
</feature>
<dbReference type="PANTHER" id="PTHR14374:SF0">
    <property type="entry name" value="TRAFFICKING PROTEIN PARTICLE COMPLEX SUBUNIT 11"/>
    <property type="match status" value="1"/>
</dbReference>
<protein>
    <recommendedName>
        <fullName evidence="1">Trafficking protein particle complex subunit 11 domain-containing protein</fullName>
    </recommendedName>
</protein>
<name>A0A835DRI0_TETSI</name>
<accession>A0A835DRI0</accession>
<dbReference type="Pfam" id="PF11817">
    <property type="entry name" value="Foie-gras_1"/>
    <property type="match status" value="1"/>
</dbReference>
<evidence type="ECO:0000313" key="2">
    <source>
        <dbReference type="EMBL" id="KAF8409877.1"/>
    </source>
</evidence>
<evidence type="ECO:0000259" key="1">
    <source>
        <dbReference type="Pfam" id="PF11817"/>
    </source>
</evidence>
<reference evidence="2 3" key="1">
    <citation type="submission" date="2020-04" db="EMBL/GenBank/DDBJ databases">
        <title>Plant Genome Project.</title>
        <authorList>
            <person name="Zhang R.-G."/>
        </authorList>
    </citation>
    <scope>NUCLEOTIDE SEQUENCE [LARGE SCALE GENOMIC DNA]</scope>
    <source>
        <strain evidence="2">YNK0</strain>
        <tissue evidence="2">Leaf</tissue>
    </source>
</reference>
<comment type="caution">
    <text evidence="2">The sequence shown here is derived from an EMBL/GenBank/DDBJ whole genome shotgun (WGS) entry which is preliminary data.</text>
</comment>
<dbReference type="OrthoDB" id="6278596at2759"/>
<dbReference type="AlphaFoldDB" id="A0A835DRI0"/>
<dbReference type="Proteomes" id="UP000655225">
    <property type="component" value="Unassembled WGS sequence"/>
</dbReference>
<dbReference type="EMBL" id="JABCRI010000002">
    <property type="protein sequence ID" value="KAF8409877.1"/>
    <property type="molecule type" value="Genomic_DNA"/>
</dbReference>
<sequence>MEDYAEELRTPPVSLVSLVGCPELHATISSYLHSEQPPINTLALPDFSKISVMARTQKETLDSGHPGGILKRDWILKHRTRVPAVVAALFTSDHVSGDPAQWLQVCTDLENLKAVVRGRNIKLVVVVVHSTVKEHSCDAPASRKEVSLDTIEEKLVFNADEVSEDRMIALRKRAEVDSKYLVIFVQNDSSELKQSLNRQAIFFKLGSIFAELSNTYYRDEGRRIKTRIERKSFKSIELNIRYCFKARASTLFFSIKKCLIGCIMPSKLQTIVSFTDWKRNAEEISRVAVYAEFHRDWVEALRFYEDAYHVLREMIGTSTRLPAIQRLVEIKTVAEQLHFKVSTLLLHGGKVIEAITWFRQHNASYRKLMGAPEVVFLHWEWMSRQFLVFAELLDTSSTTILNTSTLILGTPERPLTEWELHSAYYYHLAAHYLREKRSCLELALSASETANEIDSNSESVIPSIYVGQSTRLLQQGDAFAMQHLTDAEYILFALAEGKRFQDSFEIIALFKKSFESYSDIKAQRMASYCGYRLAREYFSISDFRKAKQHFDGVASLYRHEGWVTLLWEVLGYLRECSRRIGSVKDFIEYSLEMAALPISSSAGVQSPNHKGEYGPAGPASLPQREIIHKEVFELIKGESVSASNEGASNLDITGDQPLHLEIDLVSPLRVVLLASVAFHDQVVKPGVPTLLTLSLLSQLPLPVEIDLLEIQFNQPECNFTITNAQKPPLVASSNGEEGLRVENAPVLALHMDKWLRLTYDVKSEQSGKLECISVIARMGSRFAICCRAESPASMDDLRLWKFEDRVETFPTKDPSLAFSGQKAIQVEDPDPQVDLILGATGPALVGESFLVPVRVVSKGHTIHSGELKINIVDAKGGGLVSPREIEPFSIDSHHVELLGILGPDGEDESQTGPENIRKIQQSFGLLSVPFVNIGESWSCKLEFKWHRPKPVMLYVSLGYSPHSNEATAQKAHVHKSLQIKGKTAVVIGHRFMLPFRRDPLLLSKIKPAPDSDQVASLALKETSILIISAKNCSEVPLQLLSMSIEVDEDENRRSCTVQHGGENPIDPALLVPGEEFKRVFSIIPEVNTPKLGVGTVCLRWRRNPGFEEKSCSGTIAAEVVTSHKLPDINVEMAPLIVSLKCLPHAILGVPFTCYIRIENQTQLLQEVKYSLADSQSFVLSGFHNDTIFVLPKSEHILGYKLVPLASGSQQLPRFTLTSVRYSAELQPALAAYTVFVFPSKPHFTVEDVGEKKTEPSATE</sequence>
<organism evidence="2 3">
    <name type="scientific">Tetracentron sinense</name>
    <name type="common">Spur-leaf</name>
    <dbReference type="NCBI Taxonomy" id="13715"/>
    <lineage>
        <taxon>Eukaryota</taxon>
        <taxon>Viridiplantae</taxon>
        <taxon>Streptophyta</taxon>
        <taxon>Embryophyta</taxon>
        <taxon>Tracheophyta</taxon>
        <taxon>Spermatophyta</taxon>
        <taxon>Magnoliopsida</taxon>
        <taxon>Trochodendrales</taxon>
        <taxon>Trochodendraceae</taxon>
        <taxon>Tetracentron</taxon>
    </lineage>
</organism>
<keyword evidence="3" id="KW-1185">Reference proteome</keyword>
<gene>
    <name evidence="2" type="ORF">HHK36_002395</name>
</gene>
<proteinExistence type="predicted"/>